<protein>
    <submittedName>
        <fullName evidence="3">Uncharacterized protein</fullName>
    </submittedName>
</protein>
<dbReference type="Proteomes" id="UP000186309">
    <property type="component" value="Chromosome"/>
</dbReference>
<evidence type="ECO:0000256" key="2">
    <source>
        <dbReference type="SAM" id="SignalP"/>
    </source>
</evidence>
<feature type="region of interest" description="Disordered" evidence="1">
    <location>
        <begin position="37"/>
        <end position="82"/>
    </location>
</feature>
<accession>A0A1U7CSZ8</accession>
<feature type="region of interest" description="Disordered" evidence="1">
    <location>
        <begin position="196"/>
        <end position="260"/>
    </location>
</feature>
<dbReference type="AlphaFoldDB" id="A0A1U7CSZ8"/>
<dbReference type="RefSeq" id="WP_168189278.1">
    <property type="nucleotide sequence ID" value="NZ_CP019082.1"/>
</dbReference>
<organism evidence="3 4">
    <name type="scientific">Paludisphaera borealis</name>
    <dbReference type="NCBI Taxonomy" id="1387353"/>
    <lineage>
        <taxon>Bacteria</taxon>
        <taxon>Pseudomonadati</taxon>
        <taxon>Planctomycetota</taxon>
        <taxon>Planctomycetia</taxon>
        <taxon>Isosphaerales</taxon>
        <taxon>Isosphaeraceae</taxon>
        <taxon>Paludisphaera</taxon>
    </lineage>
</organism>
<keyword evidence="2" id="KW-0732">Signal</keyword>
<sequence length="260" mass="27967">MVRRNLLLAWSFGLVASLSFAGTGRAFAQDAVKAPAPAAKVEVKEAAKPEEPKKDEAKKEEPKKEEAKAPEVPAELPPPTVPPEVEAKLEAARHAVAEAIVAAQDAGLVDSSIDPPPILDILIKGYAVDARTLKNAAGKKPYPVSPEVFGAWFTGYGKTEGINYQTDVRIVNPSAGLKAWYDQRASILNRHIEAVRKAKGPAPAPKAEEPKKEEAKKEEPKKEEPKAEVKKEEPKAEAPKAEVKAEAPKAEAVKEAPKSE</sequence>
<feature type="compositionally biased region" description="Basic and acidic residues" evidence="1">
    <location>
        <begin position="206"/>
        <end position="260"/>
    </location>
</feature>
<evidence type="ECO:0000256" key="1">
    <source>
        <dbReference type="SAM" id="MobiDB-lite"/>
    </source>
</evidence>
<name>A0A1U7CSZ8_9BACT</name>
<feature type="compositionally biased region" description="Basic and acidic residues" evidence="1">
    <location>
        <begin position="41"/>
        <end position="69"/>
    </location>
</feature>
<feature type="signal peptide" evidence="2">
    <location>
        <begin position="1"/>
        <end position="21"/>
    </location>
</feature>
<keyword evidence="4" id="KW-1185">Reference proteome</keyword>
<dbReference type="STRING" id="1387353.BSF38_03584"/>
<dbReference type="KEGG" id="pbor:BSF38_03584"/>
<gene>
    <name evidence="3" type="ORF">BSF38_03584</name>
</gene>
<reference evidence="4" key="1">
    <citation type="submission" date="2016-12" db="EMBL/GenBank/DDBJ databases">
        <title>Comparative genomics of four Isosphaeraceae planctomycetes: a common pool of plasmids and glycoside hydrolase genes.</title>
        <authorList>
            <person name="Ivanova A."/>
        </authorList>
    </citation>
    <scope>NUCLEOTIDE SEQUENCE [LARGE SCALE GENOMIC DNA]</scope>
    <source>
        <strain evidence="4">PX4</strain>
    </source>
</reference>
<feature type="chain" id="PRO_5013115254" evidence="2">
    <location>
        <begin position="22"/>
        <end position="260"/>
    </location>
</feature>
<evidence type="ECO:0000313" key="3">
    <source>
        <dbReference type="EMBL" id="APW62052.1"/>
    </source>
</evidence>
<evidence type="ECO:0000313" key="4">
    <source>
        <dbReference type="Proteomes" id="UP000186309"/>
    </source>
</evidence>
<proteinExistence type="predicted"/>
<dbReference type="EMBL" id="CP019082">
    <property type="protein sequence ID" value="APW62052.1"/>
    <property type="molecule type" value="Genomic_DNA"/>
</dbReference>